<reference evidence="6" key="1">
    <citation type="submission" date="2018-03" db="EMBL/GenBank/DDBJ databases">
        <authorList>
            <person name="Rodrigo-Torres L."/>
            <person name="Arahal R. D."/>
            <person name="Lucena T."/>
        </authorList>
    </citation>
    <scope>NUCLEOTIDE SEQUENCE [LARGE SCALE GENOMIC DNA]</scope>
    <source>
        <strain evidence="6">CECT 8871</strain>
    </source>
</reference>
<dbReference type="Pfam" id="PF12840">
    <property type="entry name" value="HTH_20"/>
    <property type="match status" value="1"/>
</dbReference>
<keyword evidence="2" id="KW-0238">DNA-binding</keyword>
<evidence type="ECO:0000256" key="3">
    <source>
        <dbReference type="ARBA" id="ARBA00023163"/>
    </source>
</evidence>
<dbReference type="GO" id="GO:0003700">
    <property type="term" value="F:DNA-binding transcription factor activity"/>
    <property type="evidence" value="ECO:0007669"/>
    <property type="project" value="InterPro"/>
</dbReference>
<accession>A0A2R8AY10</accession>
<evidence type="ECO:0000256" key="2">
    <source>
        <dbReference type="ARBA" id="ARBA00023125"/>
    </source>
</evidence>
<dbReference type="InterPro" id="IPR036388">
    <property type="entry name" value="WH-like_DNA-bd_sf"/>
</dbReference>
<dbReference type="PANTHER" id="PTHR43132:SF2">
    <property type="entry name" value="ARSENICAL RESISTANCE OPERON REPRESSOR ARSR-RELATED"/>
    <property type="match status" value="1"/>
</dbReference>
<evidence type="ECO:0000313" key="5">
    <source>
        <dbReference type="EMBL" id="SPF80890.1"/>
    </source>
</evidence>
<keyword evidence="6" id="KW-1185">Reference proteome</keyword>
<evidence type="ECO:0000313" key="6">
    <source>
        <dbReference type="Proteomes" id="UP000244904"/>
    </source>
</evidence>
<keyword evidence="1" id="KW-0805">Transcription regulation</keyword>
<dbReference type="PROSITE" id="PS50987">
    <property type="entry name" value="HTH_ARSR_2"/>
    <property type="match status" value="1"/>
</dbReference>
<dbReference type="SUPFAM" id="SSF46785">
    <property type="entry name" value="Winged helix' DNA-binding domain"/>
    <property type="match status" value="1"/>
</dbReference>
<dbReference type="InterPro" id="IPR001845">
    <property type="entry name" value="HTH_ArsR_DNA-bd_dom"/>
</dbReference>
<dbReference type="GO" id="GO:0003677">
    <property type="term" value="F:DNA binding"/>
    <property type="evidence" value="ECO:0007669"/>
    <property type="project" value="UniProtKB-KW"/>
</dbReference>
<keyword evidence="3" id="KW-0804">Transcription</keyword>
<dbReference type="SMART" id="SM00418">
    <property type="entry name" value="HTH_ARSR"/>
    <property type="match status" value="1"/>
</dbReference>
<organism evidence="5 6">
    <name type="scientific">Pseudoprimorskyibacter insulae</name>
    <dbReference type="NCBI Taxonomy" id="1695997"/>
    <lineage>
        <taxon>Bacteria</taxon>
        <taxon>Pseudomonadati</taxon>
        <taxon>Pseudomonadota</taxon>
        <taxon>Alphaproteobacteria</taxon>
        <taxon>Rhodobacterales</taxon>
        <taxon>Paracoccaceae</taxon>
        <taxon>Pseudoprimorskyibacter</taxon>
    </lineage>
</organism>
<evidence type="ECO:0000256" key="1">
    <source>
        <dbReference type="ARBA" id="ARBA00023015"/>
    </source>
</evidence>
<proteinExistence type="predicted"/>
<sequence length="116" mass="12278">MEQSRVLAALSAMAHDKRLEIVRLLASHAPVGLHAGDIAAQTGLGASALSFHLTALTDAALVKPSREGRHIRYRLCLGHVGAVFAYLLNDCCGAAPEIRDRCLHHGCADQSGIAKT</sequence>
<protein>
    <submittedName>
        <fullName evidence="5">Putative HTH-type transcriptional regulator YgaV</fullName>
    </submittedName>
</protein>
<dbReference type="AlphaFoldDB" id="A0A2R8AY10"/>
<dbReference type="Proteomes" id="UP000244904">
    <property type="component" value="Unassembled WGS sequence"/>
</dbReference>
<evidence type="ECO:0000259" key="4">
    <source>
        <dbReference type="PROSITE" id="PS50987"/>
    </source>
</evidence>
<dbReference type="RefSeq" id="WP_181389466.1">
    <property type="nucleotide sequence ID" value="NZ_OMOJ01000005.1"/>
</dbReference>
<feature type="domain" description="HTH arsR-type" evidence="4">
    <location>
        <begin position="1"/>
        <end position="95"/>
    </location>
</feature>
<dbReference type="InterPro" id="IPR051011">
    <property type="entry name" value="Metal_resp_trans_reg"/>
</dbReference>
<dbReference type="NCBIfam" id="NF033788">
    <property type="entry name" value="HTH_metalloreg"/>
    <property type="match status" value="1"/>
</dbReference>
<dbReference type="InterPro" id="IPR036390">
    <property type="entry name" value="WH_DNA-bd_sf"/>
</dbReference>
<dbReference type="Gene3D" id="1.10.10.10">
    <property type="entry name" value="Winged helix-like DNA-binding domain superfamily/Winged helix DNA-binding domain"/>
    <property type="match status" value="1"/>
</dbReference>
<name>A0A2R8AY10_9RHOB</name>
<dbReference type="PANTHER" id="PTHR43132">
    <property type="entry name" value="ARSENICAL RESISTANCE OPERON REPRESSOR ARSR-RELATED"/>
    <property type="match status" value="1"/>
</dbReference>
<dbReference type="CDD" id="cd00090">
    <property type="entry name" value="HTH_ARSR"/>
    <property type="match status" value="1"/>
</dbReference>
<dbReference type="EMBL" id="OMOJ01000005">
    <property type="protein sequence ID" value="SPF80890.1"/>
    <property type="molecule type" value="Genomic_DNA"/>
</dbReference>
<dbReference type="PRINTS" id="PR00778">
    <property type="entry name" value="HTHARSR"/>
</dbReference>
<dbReference type="InterPro" id="IPR011991">
    <property type="entry name" value="ArsR-like_HTH"/>
</dbReference>
<gene>
    <name evidence="5" type="primary">ygaV</name>
    <name evidence="5" type="ORF">PRI8871_02703</name>
</gene>